<evidence type="ECO:0000259" key="9">
    <source>
        <dbReference type="Pfam" id="PF02397"/>
    </source>
</evidence>
<protein>
    <recommendedName>
        <fullName evidence="9">Bacterial sugar transferase domain-containing protein</fullName>
    </recommendedName>
</protein>
<dbReference type="EMBL" id="CADIKL010000001">
    <property type="protein sequence ID" value="CAB3776138.1"/>
    <property type="molecule type" value="Genomic_DNA"/>
</dbReference>
<evidence type="ECO:0000256" key="4">
    <source>
        <dbReference type="ARBA" id="ARBA00022679"/>
    </source>
</evidence>
<feature type="transmembrane region" description="Helical" evidence="8">
    <location>
        <begin position="75"/>
        <end position="95"/>
    </location>
</feature>
<keyword evidence="4" id="KW-0808">Transferase</keyword>
<dbReference type="GO" id="GO:0005886">
    <property type="term" value="C:plasma membrane"/>
    <property type="evidence" value="ECO:0007669"/>
    <property type="project" value="UniProtKB-SubCell"/>
</dbReference>
<dbReference type="GO" id="GO:0016780">
    <property type="term" value="F:phosphotransferase activity, for other substituted phosphate groups"/>
    <property type="evidence" value="ECO:0007669"/>
    <property type="project" value="TreeGrafter"/>
</dbReference>
<evidence type="ECO:0000256" key="1">
    <source>
        <dbReference type="ARBA" id="ARBA00004236"/>
    </source>
</evidence>
<keyword evidence="6 8" id="KW-1133">Transmembrane helix</keyword>
<sequence>MSALVHRAIDIALIVLGAMGALHLNLNLPDLGPVAGSAHRLDPTLVAFVAALALSVFPACGTYPSRGSRSVMSVASRTAFAWLAVQLCALALLYGLHRDHLISMPWFIYWTMTTGISLLASHMLFVSGFGAARHAGAWLRRDHAMPAPLEPFKPVMSAVAIPVDRPAVKPAFKPAFKPLDAPSRTDKVKHAVKRVFDIVVGSMLIVMLLPVLVVLALIVKSDGGPALYGHTRVGRNGKKFRCLKFRSMVVNSAEVLKQLLDTDPEARAEWEREFKLKHDVRVTRIGHFLRRSSLDELPQLWNVVRGEMSLVGPRPIIDQELERYGANSKYYLMATPGITGLWQVSGRCETDYATRVSLDVNYVQNWSLHRDIEILFKTFFVVIRGTGAY</sequence>
<evidence type="ECO:0000256" key="7">
    <source>
        <dbReference type="ARBA" id="ARBA00023136"/>
    </source>
</evidence>
<comment type="subcellular location">
    <subcellularLocation>
        <location evidence="1">Cell membrane</location>
    </subcellularLocation>
</comment>
<dbReference type="PANTHER" id="PTHR30576:SF4">
    <property type="entry name" value="UNDECAPRENYL-PHOSPHATE GALACTOSE PHOSPHOTRANSFERASE"/>
    <property type="match status" value="1"/>
</dbReference>
<evidence type="ECO:0000313" key="11">
    <source>
        <dbReference type="Proteomes" id="UP000494119"/>
    </source>
</evidence>
<reference evidence="10 11" key="1">
    <citation type="submission" date="2020-04" db="EMBL/GenBank/DDBJ databases">
        <authorList>
            <person name="De Canck E."/>
        </authorList>
    </citation>
    <scope>NUCLEOTIDE SEQUENCE [LARGE SCALE GENOMIC DNA]</scope>
    <source>
        <strain evidence="10 11">LMG 28688</strain>
    </source>
</reference>
<evidence type="ECO:0000313" key="10">
    <source>
        <dbReference type="EMBL" id="CAB3776138.1"/>
    </source>
</evidence>
<dbReference type="AlphaFoldDB" id="A0A6J5FDB9"/>
<feature type="transmembrane region" description="Helical" evidence="8">
    <location>
        <begin position="44"/>
        <end position="63"/>
    </location>
</feature>
<keyword evidence="5 8" id="KW-0812">Transmembrane</keyword>
<dbReference type="InterPro" id="IPR003362">
    <property type="entry name" value="Bact_transf"/>
</dbReference>
<dbReference type="Pfam" id="PF13727">
    <property type="entry name" value="CoA_binding_3"/>
    <property type="match status" value="1"/>
</dbReference>
<keyword evidence="7 8" id="KW-0472">Membrane</keyword>
<evidence type="ECO:0000256" key="5">
    <source>
        <dbReference type="ARBA" id="ARBA00022692"/>
    </source>
</evidence>
<evidence type="ECO:0000256" key="3">
    <source>
        <dbReference type="ARBA" id="ARBA00022475"/>
    </source>
</evidence>
<evidence type="ECO:0000256" key="8">
    <source>
        <dbReference type="SAM" id="Phobius"/>
    </source>
</evidence>
<evidence type="ECO:0000256" key="2">
    <source>
        <dbReference type="ARBA" id="ARBA00006464"/>
    </source>
</evidence>
<evidence type="ECO:0000256" key="6">
    <source>
        <dbReference type="ARBA" id="ARBA00022989"/>
    </source>
</evidence>
<comment type="similarity">
    <text evidence="2">Belongs to the bacterial sugar transferase family.</text>
</comment>
<proteinExistence type="inferred from homology"/>
<feature type="domain" description="Bacterial sugar transferase" evidence="9">
    <location>
        <begin position="193"/>
        <end position="383"/>
    </location>
</feature>
<keyword evidence="11" id="KW-1185">Reference proteome</keyword>
<dbReference type="Proteomes" id="UP000494119">
    <property type="component" value="Unassembled WGS sequence"/>
</dbReference>
<keyword evidence="3" id="KW-1003">Cell membrane</keyword>
<name>A0A6J5FDB9_9BURK</name>
<dbReference type="PANTHER" id="PTHR30576">
    <property type="entry name" value="COLANIC BIOSYNTHESIS UDP-GLUCOSE LIPID CARRIER TRANSFERASE"/>
    <property type="match status" value="1"/>
</dbReference>
<organism evidence="10 11">
    <name type="scientific">Paraburkholderia caffeinitolerans</name>
    <dbReference type="NCBI Taxonomy" id="1723730"/>
    <lineage>
        <taxon>Bacteria</taxon>
        <taxon>Pseudomonadati</taxon>
        <taxon>Pseudomonadota</taxon>
        <taxon>Betaproteobacteria</taxon>
        <taxon>Burkholderiales</taxon>
        <taxon>Burkholderiaceae</taxon>
        <taxon>Paraburkholderia</taxon>
    </lineage>
</organism>
<feature type="transmembrane region" description="Helical" evidence="8">
    <location>
        <begin position="107"/>
        <end position="132"/>
    </location>
</feature>
<dbReference type="RefSeq" id="WP_175194031.1">
    <property type="nucleotide sequence ID" value="NZ_CADIKL010000001.1"/>
</dbReference>
<gene>
    <name evidence="10" type="ORF">LMG28688_00173</name>
</gene>
<dbReference type="Pfam" id="PF02397">
    <property type="entry name" value="Bac_transf"/>
    <property type="match status" value="1"/>
</dbReference>
<accession>A0A6J5FDB9</accession>
<feature type="transmembrane region" description="Helical" evidence="8">
    <location>
        <begin position="7"/>
        <end position="24"/>
    </location>
</feature>
<feature type="transmembrane region" description="Helical" evidence="8">
    <location>
        <begin position="195"/>
        <end position="219"/>
    </location>
</feature>